<evidence type="ECO:0000313" key="2">
    <source>
        <dbReference type="Proteomes" id="UP000887565"/>
    </source>
</evidence>
<accession>A0A915KA67</accession>
<name>A0A915KA67_ROMCU</name>
<organism evidence="2 3">
    <name type="scientific">Romanomermis culicivorax</name>
    <name type="common">Nematode worm</name>
    <dbReference type="NCBI Taxonomy" id="13658"/>
    <lineage>
        <taxon>Eukaryota</taxon>
        <taxon>Metazoa</taxon>
        <taxon>Ecdysozoa</taxon>
        <taxon>Nematoda</taxon>
        <taxon>Enoplea</taxon>
        <taxon>Dorylaimia</taxon>
        <taxon>Mermithida</taxon>
        <taxon>Mermithoidea</taxon>
        <taxon>Mermithidae</taxon>
        <taxon>Romanomermis</taxon>
    </lineage>
</organism>
<feature type="signal peptide" evidence="1">
    <location>
        <begin position="1"/>
        <end position="26"/>
    </location>
</feature>
<dbReference type="AlphaFoldDB" id="A0A915KA67"/>
<feature type="chain" id="PRO_5037552157" evidence="1">
    <location>
        <begin position="27"/>
        <end position="134"/>
    </location>
</feature>
<keyword evidence="2" id="KW-1185">Reference proteome</keyword>
<protein>
    <submittedName>
        <fullName evidence="3">Uncharacterized protein</fullName>
    </submittedName>
</protein>
<reference evidence="3" key="1">
    <citation type="submission" date="2022-11" db="UniProtKB">
        <authorList>
            <consortium name="WormBaseParasite"/>
        </authorList>
    </citation>
    <scope>IDENTIFICATION</scope>
</reference>
<dbReference type="Proteomes" id="UP000887565">
    <property type="component" value="Unplaced"/>
</dbReference>
<proteinExistence type="predicted"/>
<evidence type="ECO:0000256" key="1">
    <source>
        <dbReference type="SAM" id="SignalP"/>
    </source>
</evidence>
<dbReference type="WBParaSite" id="nRc.2.0.1.t34808-RA">
    <property type="protein sequence ID" value="nRc.2.0.1.t34808-RA"/>
    <property type="gene ID" value="nRc.2.0.1.g34808"/>
</dbReference>
<evidence type="ECO:0000313" key="3">
    <source>
        <dbReference type="WBParaSite" id="nRc.2.0.1.t34808-RA"/>
    </source>
</evidence>
<sequence>GFTIHLFTGFFFIITTALYKLNPKYAENVNKTIVSEKCSLENKIRFHSISDDQLKENCPPPSQSPTGVPIPSLQNRLPAFVESTPNCSYAPSTSKRRKTMTPFELNVDLFKAPEINFNDSYTSPLKAANSILKS</sequence>
<keyword evidence="1" id="KW-0732">Signal</keyword>